<gene>
    <name evidence="1" type="ORF">ALEPTO_LOCUS9929</name>
</gene>
<organism evidence="1 2">
    <name type="scientific">Ambispora leptoticha</name>
    <dbReference type="NCBI Taxonomy" id="144679"/>
    <lineage>
        <taxon>Eukaryota</taxon>
        <taxon>Fungi</taxon>
        <taxon>Fungi incertae sedis</taxon>
        <taxon>Mucoromycota</taxon>
        <taxon>Glomeromycotina</taxon>
        <taxon>Glomeromycetes</taxon>
        <taxon>Archaeosporales</taxon>
        <taxon>Ambisporaceae</taxon>
        <taxon>Ambispora</taxon>
    </lineage>
</organism>
<accession>A0A9N9H0A8</accession>
<keyword evidence="2" id="KW-1185">Reference proteome</keyword>
<name>A0A9N9H0A8_9GLOM</name>
<dbReference type="EMBL" id="CAJVPS010009199">
    <property type="protein sequence ID" value="CAG8648265.1"/>
    <property type="molecule type" value="Genomic_DNA"/>
</dbReference>
<evidence type="ECO:0000313" key="2">
    <source>
        <dbReference type="Proteomes" id="UP000789508"/>
    </source>
</evidence>
<evidence type="ECO:0000313" key="1">
    <source>
        <dbReference type="EMBL" id="CAG8648265.1"/>
    </source>
</evidence>
<comment type="caution">
    <text evidence="1">The sequence shown here is derived from an EMBL/GenBank/DDBJ whole genome shotgun (WGS) entry which is preliminary data.</text>
</comment>
<proteinExistence type="predicted"/>
<sequence>MQSPSRQISHINFISGTTNIFNQQSSQQFTTDGHGNMMQHPPSQQQLFQQLSASHINFVNGTTNIFNQQPLRQIPQQSAPAGHVNRMQPSQNQQQLLRQQFSAEQINLINGTINIYQQQTPAENANMIQEFIAGTTGIFS</sequence>
<protein>
    <submittedName>
        <fullName evidence="1">8938_t:CDS:1</fullName>
    </submittedName>
</protein>
<dbReference type="AlphaFoldDB" id="A0A9N9H0A8"/>
<dbReference type="Proteomes" id="UP000789508">
    <property type="component" value="Unassembled WGS sequence"/>
</dbReference>
<reference evidence="1" key="1">
    <citation type="submission" date="2021-06" db="EMBL/GenBank/DDBJ databases">
        <authorList>
            <person name="Kallberg Y."/>
            <person name="Tangrot J."/>
            <person name="Rosling A."/>
        </authorList>
    </citation>
    <scope>NUCLEOTIDE SEQUENCE</scope>
    <source>
        <strain evidence="1">FL130A</strain>
    </source>
</reference>